<sequence length="74" mass="8213">MNLPVPNFVPVPSTETMMTISIMLLIVGICLVCLGATFHFLRKRKGMKTTIPWISICVGILLMANHGIKLLFNL</sequence>
<dbReference type="EMBL" id="CP034346">
    <property type="protein sequence ID" value="AZS15543.1"/>
    <property type="molecule type" value="Genomic_DNA"/>
</dbReference>
<dbReference type="Proteomes" id="UP000270678">
    <property type="component" value="Chromosome"/>
</dbReference>
<dbReference type="AlphaFoldDB" id="A0A3S9UYZ1"/>
<keyword evidence="3" id="KW-1185">Reference proteome</keyword>
<protein>
    <submittedName>
        <fullName evidence="2">Uncharacterized protein</fullName>
    </submittedName>
</protein>
<feature type="transmembrane region" description="Helical" evidence="1">
    <location>
        <begin position="20"/>
        <end position="41"/>
    </location>
</feature>
<dbReference type="KEGG" id="plut:EI981_14530"/>
<evidence type="ECO:0000313" key="3">
    <source>
        <dbReference type="Proteomes" id="UP000270678"/>
    </source>
</evidence>
<keyword evidence="1" id="KW-0472">Membrane</keyword>
<keyword evidence="1" id="KW-1133">Transmembrane helix</keyword>
<gene>
    <name evidence="2" type="ORF">EI981_14530</name>
</gene>
<accession>A0A3S9UYZ1</accession>
<proteinExistence type="predicted"/>
<reference evidence="3" key="1">
    <citation type="submission" date="2018-12" db="EMBL/GenBank/DDBJ databases">
        <title>Complete genome sequence of Paenibacillus sp. MBLB1234.</title>
        <authorList>
            <person name="Nam Y.-D."/>
            <person name="Kang J."/>
            <person name="Chung W.-H."/>
            <person name="Park Y.S."/>
        </authorList>
    </citation>
    <scope>NUCLEOTIDE SEQUENCE [LARGE SCALE GENOMIC DNA]</scope>
    <source>
        <strain evidence="3">MBLB1234</strain>
    </source>
</reference>
<keyword evidence="1" id="KW-0812">Transmembrane</keyword>
<evidence type="ECO:0000313" key="2">
    <source>
        <dbReference type="EMBL" id="AZS15543.1"/>
    </source>
</evidence>
<organism evidence="2 3">
    <name type="scientific">Paenibacillus lutimineralis</name>
    <dbReference type="NCBI Taxonomy" id="2707005"/>
    <lineage>
        <taxon>Bacteria</taxon>
        <taxon>Bacillati</taxon>
        <taxon>Bacillota</taxon>
        <taxon>Bacilli</taxon>
        <taxon>Bacillales</taxon>
        <taxon>Paenibacillaceae</taxon>
        <taxon>Paenibacillus</taxon>
    </lineage>
</organism>
<feature type="transmembrane region" description="Helical" evidence="1">
    <location>
        <begin position="53"/>
        <end position="72"/>
    </location>
</feature>
<dbReference type="OrthoDB" id="2056318at2"/>
<name>A0A3S9UYZ1_9BACL</name>
<evidence type="ECO:0000256" key="1">
    <source>
        <dbReference type="SAM" id="Phobius"/>
    </source>
</evidence>